<evidence type="ECO:0000313" key="2">
    <source>
        <dbReference type="Proteomes" id="UP000291424"/>
    </source>
</evidence>
<dbReference type="RefSeq" id="WP_131632169.1">
    <property type="nucleotide sequence ID" value="NZ_SJOO01000001.1"/>
</dbReference>
<name>A0A4R0GDJ0_9ENTR</name>
<gene>
    <name evidence="1" type="ORF">E0L20_00425</name>
</gene>
<protein>
    <submittedName>
        <fullName evidence="1">Uncharacterized protein</fullName>
    </submittedName>
</protein>
<reference evidence="1 2" key="1">
    <citation type="submission" date="2019-02" db="EMBL/GenBank/DDBJ databases">
        <title>The draft genome of Enterobacter spp. strains.</title>
        <authorList>
            <person name="Wang C."/>
            <person name="Feng Y."/>
            <person name="Zong Z."/>
        </authorList>
    </citation>
    <scope>NUCLEOTIDE SEQUENCE [LARGE SCALE GENOMIC DNA]</scope>
    <source>
        <strain evidence="1 2">WCHEW120002</strain>
    </source>
</reference>
<dbReference type="OrthoDB" id="7061481at2"/>
<accession>A0A4R0GDJ0</accession>
<evidence type="ECO:0000313" key="1">
    <source>
        <dbReference type="EMBL" id="TCB94577.1"/>
    </source>
</evidence>
<organism evidence="1 2">
    <name type="scientific">Enterobacter wuhouensis</name>
    <dbReference type="NCBI Taxonomy" id="2529381"/>
    <lineage>
        <taxon>Bacteria</taxon>
        <taxon>Pseudomonadati</taxon>
        <taxon>Pseudomonadota</taxon>
        <taxon>Gammaproteobacteria</taxon>
        <taxon>Enterobacterales</taxon>
        <taxon>Enterobacteriaceae</taxon>
        <taxon>Enterobacter</taxon>
    </lineage>
</organism>
<comment type="caution">
    <text evidence="1">The sequence shown here is derived from an EMBL/GenBank/DDBJ whole genome shotgun (WGS) entry which is preliminary data.</text>
</comment>
<proteinExistence type="predicted"/>
<sequence length="111" mass="12498">MSTESLLDAMLQHDRFHNQNRMVSGLAQRAVDNGYDSLTANQQAVLDPFLTEKCDGVTNPGGHHNGCQVILEGDDLESAIENEMFYGGLLCPSCIDEKEHYKAEWERIQRE</sequence>
<dbReference type="AlphaFoldDB" id="A0A4R0GDJ0"/>
<dbReference type="Proteomes" id="UP000291424">
    <property type="component" value="Unassembled WGS sequence"/>
</dbReference>
<dbReference type="EMBL" id="SJOO01000001">
    <property type="protein sequence ID" value="TCB94577.1"/>
    <property type="molecule type" value="Genomic_DNA"/>
</dbReference>